<comment type="caution">
    <text evidence="2">The sequence shown here is derived from an EMBL/GenBank/DDBJ whole genome shotgun (WGS) entry which is preliminary data.</text>
</comment>
<dbReference type="Gene3D" id="3.40.50.150">
    <property type="entry name" value="Vaccinia Virus protein VP39"/>
    <property type="match status" value="1"/>
</dbReference>
<feature type="compositionally biased region" description="Basic residues" evidence="1">
    <location>
        <begin position="37"/>
        <end position="48"/>
    </location>
</feature>
<accession>A0A9W8HST3</accession>
<dbReference type="InterPro" id="IPR029063">
    <property type="entry name" value="SAM-dependent_MTases_sf"/>
</dbReference>
<gene>
    <name evidence="2" type="ORF">H4R20_003886</name>
</gene>
<dbReference type="SUPFAM" id="SSF53335">
    <property type="entry name" value="S-adenosyl-L-methionine-dependent methyltransferases"/>
    <property type="match status" value="1"/>
</dbReference>
<dbReference type="CDD" id="cd02440">
    <property type="entry name" value="AdoMet_MTases"/>
    <property type="match status" value="1"/>
</dbReference>
<dbReference type="PANTHER" id="PTHR37211:SF1">
    <property type="entry name" value="EXPRESSED PROTEIN"/>
    <property type="match status" value="1"/>
</dbReference>
<organism evidence="2 3">
    <name type="scientific">Coemansia guatemalensis</name>
    <dbReference type="NCBI Taxonomy" id="2761395"/>
    <lineage>
        <taxon>Eukaryota</taxon>
        <taxon>Fungi</taxon>
        <taxon>Fungi incertae sedis</taxon>
        <taxon>Zoopagomycota</taxon>
        <taxon>Kickxellomycotina</taxon>
        <taxon>Kickxellomycetes</taxon>
        <taxon>Kickxellales</taxon>
        <taxon>Kickxellaceae</taxon>
        <taxon>Coemansia</taxon>
    </lineage>
</organism>
<dbReference type="EMBL" id="JANBUO010000905">
    <property type="protein sequence ID" value="KAJ2800901.1"/>
    <property type="molecule type" value="Genomic_DNA"/>
</dbReference>
<dbReference type="OrthoDB" id="3342809at2759"/>
<evidence type="ECO:0008006" key="4">
    <source>
        <dbReference type="Google" id="ProtNLM"/>
    </source>
</evidence>
<feature type="region of interest" description="Disordered" evidence="1">
    <location>
        <begin position="1"/>
        <end position="51"/>
    </location>
</feature>
<dbReference type="AlphaFoldDB" id="A0A9W8HST3"/>
<feature type="non-terminal residue" evidence="2">
    <location>
        <position position="279"/>
    </location>
</feature>
<reference evidence="2" key="1">
    <citation type="submission" date="2022-07" db="EMBL/GenBank/DDBJ databases">
        <title>Phylogenomic reconstructions and comparative analyses of Kickxellomycotina fungi.</title>
        <authorList>
            <person name="Reynolds N.K."/>
            <person name="Stajich J.E."/>
            <person name="Barry K."/>
            <person name="Grigoriev I.V."/>
            <person name="Crous P."/>
            <person name="Smith M.E."/>
        </authorList>
    </citation>
    <scope>NUCLEOTIDE SEQUENCE</scope>
    <source>
        <strain evidence="2">NRRL 1565</strain>
    </source>
</reference>
<protein>
    <recommendedName>
        <fullName evidence="4">Methyltransferase domain-containing protein</fullName>
    </recommendedName>
</protein>
<dbReference type="PANTHER" id="PTHR37211">
    <property type="entry name" value="EXPRESSED PROTEIN"/>
    <property type="match status" value="1"/>
</dbReference>
<evidence type="ECO:0000313" key="2">
    <source>
        <dbReference type="EMBL" id="KAJ2800901.1"/>
    </source>
</evidence>
<evidence type="ECO:0000256" key="1">
    <source>
        <dbReference type="SAM" id="MobiDB-lite"/>
    </source>
</evidence>
<name>A0A9W8HST3_9FUNG</name>
<evidence type="ECO:0000313" key="3">
    <source>
        <dbReference type="Proteomes" id="UP001140094"/>
    </source>
</evidence>
<proteinExistence type="predicted"/>
<dbReference type="Proteomes" id="UP001140094">
    <property type="component" value="Unassembled WGS sequence"/>
</dbReference>
<keyword evidence="3" id="KW-1185">Reference proteome</keyword>
<sequence>MAVDEGQYSGSSAWLRSDAASEAPRSVPKSTRDNAGGHRKQKASKQRPKTMAEMADKHQLYMQAVQNPRKEVRNLDSIYRTLSARYLNHAEHQKDDDPLFYQRRGAMTLREDFCGTAVLCAEWVRARSVPDRRAYGVDIDAEVIDYAWKHVLYSSDSDNDSRARVICGDVMDVHARDTAPGSSDIMWIPRVDVIAAFNFSVCYFHQRNDLVRYLQHSLANLNDFGLFFCDIFGGSEITQPLVSRVRDLGSFKYLFRQHNYDLCTNTVQISLGFKMKDGS</sequence>